<name>A0A392SMJ9_9FABA</name>
<dbReference type="AlphaFoldDB" id="A0A392SMJ9"/>
<feature type="non-terminal residue" evidence="1">
    <location>
        <position position="1"/>
    </location>
</feature>
<organism evidence="1 2">
    <name type="scientific">Trifolium medium</name>
    <dbReference type="NCBI Taxonomy" id="97028"/>
    <lineage>
        <taxon>Eukaryota</taxon>
        <taxon>Viridiplantae</taxon>
        <taxon>Streptophyta</taxon>
        <taxon>Embryophyta</taxon>
        <taxon>Tracheophyta</taxon>
        <taxon>Spermatophyta</taxon>
        <taxon>Magnoliopsida</taxon>
        <taxon>eudicotyledons</taxon>
        <taxon>Gunneridae</taxon>
        <taxon>Pentapetalae</taxon>
        <taxon>rosids</taxon>
        <taxon>fabids</taxon>
        <taxon>Fabales</taxon>
        <taxon>Fabaceae</taxon>
        <taxon>Papilionoideae</taxon>
        <taxon>50 kb inversion clade</taxon>
        <taxon>NPAAA clade</taxon>
        <taxon>Hologalegina</taxon>
        <taxon>IRL clade</taxon>
        <taxon>Trifolieae</taxon>
        <taxon>Trifolium</taxon>
    </lineage>
</organism>
<accession>A0A392SMJ9</accession>
<evidence type="ECO:0000313" key="2">
    <source>
        <dbReference type="Proteomes" id="UP000265520"/>
    </source>
</evidence>
<comment type="caution">
    <text evidence="1">The sequence shown here is derived from an EMBL/GenBank/DDBJ whole genome shotgun (WGS) entry which is preliminary data.</text>
</comment>
<dbReference type="Proteomes" id="UP000265520">
    <property type="component" value="Unassembled WGS sequence"/>
</dbReference>
<keyword evidence="2" id="KW-1185">Reference proteome</keyword>
<sequence length="84" mass="8885">FAPGATNFAPGEISRKFSGFKTSDFLPQACVPLPQACVPSPQAKFPEQILTSSFAVSPQAPTSAPQANFPDILGLFISISFLLK</sequence>
<reference evidence="1 2" key="1">
    <citation type="journal article" date="2018" name="Front. Plant Sci.">
        <title>Red Clover (Trifolium pratense) and Zigzag Clover (T. medium) - A Picture of Genomic Similarities and Differences.</title>
        <authorList>
            <person name="Dluhosova J."/>
            <person name="Istvanek J."/>
            <person name="Nedelnik J."/>
            <person name="Repkova J."/>
        </authorList>
    </citation>
    <scope>NUCLEOTIDE SEQUENCE [LARGE SCALE GENOMIC DNA]</scope>
    <source>
        <strain evidence="2">cv. 10/8</strain>
        <tissue evidence="1">Leaf</tissue>
    </source>
</reference>
<evidence type="ECO:0000313" key="1">
    <source>
        <dbReference type="EMBL" id="MCI50111.1"/>
    </source>
</evidence>
<dbReference type="EMBL" id="LXQA010411585">
    <property type="protein sequence ID" value="MCI50111.1"/>
    <property type="molecule type" value="Genomic_DNA"/>
</dbReference>
<protein>
    <submittedName>
        <fullName evidence="1">Uncharacterized protein</fullName>
    </submittedName>
</protein>
<proteinExistence type="predicted"/>